<keyword evidence="1" id="KW-0812">Transmembrane</keyword>
<feature type="transmembrane region" description="Helical" evidence="1">
    <location>
        <begin position="33"/>
        <end position="54"/>
    </location>
</feature>
<sequence>MKGKSIPCVPSYLKHLEDWVSLLINGGLKRQEITIMMISIFASLLALLMLIGSYKEE</sequence>
<keyword evidence="1" id="KW-1133">Transmembrane helix</keyword>
<proteinExistence type="predicted"/>
<protein>
    <submittedName>
        <fullName evidence="2">Uncharacterized protein</fullName>
    </submittedName>
</protein>
<reference evidence="2" key="1">
    <citation type="submission" date="2014-09" db="EMBL/GenBank/DDBJ databases">
        <authorList>
            <person name="Magalhaes I.L.F."/>
            <person name="Oliveira U."/>
            <person name="Santos F.R."/>
            <person name="Vidigal T.H.D.A."/>
            <person name="Brescovit A.D."/>
            <person name="Santos A.J."/>
        </authorList>
    </citation>
    <scope>NUCLEOTIDE SEQUENCE</scope>
    <source>
        <tissue evidence="2">Shoot tissue taken approximately 20 cm above the soil surface</tissue>
    </source>
</reference>
<accession>A0A0A9B670</accession>
<name>A0A0A9B670_ARUDO</name>
<keyword evidence="1" id="KW-0472">Membrane</keyword>
<dbReference type="AlphaFoldDB" id="A0A0A9B670"/>
<evidence type="ECO:0000313" key="2">
    <source>
        <dbReference type="EMBL" id="JAD56645.1"/>
    </source>
</evidence>
<dbReference type="EMBL" id="GBRH01241250">
    <property type="protein sequence ID" value="JAD56645.1"/>
    <property type="molecule type" value="Transcribed_RNA"/>
</dbReference>
<organism evidence="2">
    <name type="scientific">Arundo donax</name>
    <name type="common">Giant reed</name>
    <name type="synonym">Donax arundinaceus</name>
    <dbReference type="NCBI Taxonomy" id="35708"/>
    <lineage>
        <taxon>Eukaryota</taxon>
        <taxon>Viridiplantae</taxon>
        <taxon>Streptophyta</taxon>
        <taxon>Embryophyta</taxon>
        <taxon>Tracheophyta</taxon>
        <taxon>Spermatophyta</taxon>
        <taxon>Magnoliopsida</taxon>
        <taxon>Liliopsida</taxon>
        <taxon>Poales</taxon>
        <taxon>Poaceae</taxon>
        <taxon>PACMAD clade</taxon>
        <taxon>Arundinoideae</taxon>
        <taxon>Arundineae</taxon>
        <taxon>Arundo</taxon>
    </lineage>
</organism>
<reference evidence="2" key="2">
    <citation type="journal article" date="2015" name="Data Brief">
        <title>Shoot transcriptome of the giant reed, Arundo donax.</title>
        <authorList>
            <person name="Barrero R.A."/>
            <person name="Guerrero F.D."/>
            <person name="Moolhuijzen P."/>
            <person name="Goolsby J.A."/>
            <person name="Tidwell J."/>
            <person name="Bellgard S.E."/>
            <person name="Bellgard M.I."/>
        </authorList>
    </citation>
    <scope>NUCLEOTIDE SEQUENCE</scope>
    <source>
        <tissue evidence="2">Shoot tissue taken approximately 20 cm above the soil surface</tissue>
    </source>
</reference>
<evidence type="ECO:0000256" key="1">
    <source>
        <dbReference type="SAM" id="Phobius"/>
    </source>
</evidence>